<keyword evidence="2" id="KW-1185">Reference proteome</keyword>
<evidence type="ECO:0000313" key="2">
    <source>
        <dbReference type="Proteomes" id="UP001056500"/>
    </source>
</evidence>
<dbReference type="RefSeq" id="WP_251870873.1">
    <property type="nucleotide sequence ID" value="NZ_CP098755.1"/>
</dbReference>
<dbReference type="EMBL" id="CP098755">
    <property type="protein sequence ID" value="USG63794.1"/>
    <property type="molecule type" value="Genomic_DNA"/>
</dbReference>
<dbReference type="Proteomes" id="UP001056500">
    <property type="component" value="Chromosome"/>
</dbReference>
<accession>A0ABY4WAJ5</accession>
<name>A0ABY4WAJ5_9BACL</name>
<gene>
    <name evidence="1" type="ORF">NDK47_16635</name>
</gene>
<reference evidence="1" key="1">
    <citation type="submission" date="2022-06" db="EMBL/GenBank/DDBJ databases">
        <title>Genome sequencing of Brevibacillus sp. BB3-R1.</title>
        <authorList>
            <person name="Heo J."/>
            <person name="Lee D."/>
            <person name="Won M."/>
            <person name="Han B.-H."/>
            <person name="Hong S.-B."/>
            <person name="Kwon S.-W."/>
        </authorList>
    </citation>
    <scope>NUCLEOTIDE SEQUENCE</scope>
    <source>
        <strain evidence="1">BB3-R1</strain>
    </source>
</reference>
<evidence type="ECO:0008006" key="3">
    <source>
        <dbReference type="Google" id="ProtNLM"/>
    </source>
</evidence>
<organism evidence="1 2">
    <name type="scientific">Brevibacillus ruminantium</name>
    <dbReference type="NCBI Taxonomy" id="2950604"/>
    <lineage>
        <taxon>Bacteria</taxon>
        <taxon>Bacillati</taxon>
        <taxon>Bacillota</taxon>
        <taxon>Bacilli</taxon>
        <taxon>Bacillales</taxon>
        <taxon>Paenibacillaceae</taxon>
        <taxon>Brevibacillus</taxon>
    </lineage>
</organism>
<proteinExistence type="predicted"/>
<protein>
    <recommendedName>
        <fullName evidence="3">Arylsulfotransferase N-terminal domain-containing protein</fullName>
    </recommendedName>
</protein>
<evidence type="ECO:0000313" key="1">
    <source>
        <dbReference type="EMBL" id="USG63794.1"/>
    </source>
</evidence>
<sequence>MKRWLLLCILGTICIASIWTILKTYQANLAEETTRKVLAGNKQLFEQAFQRLTIGQRDEQLSWPVAEFEKGRMPKEPIQLGLHKNEAFIHIDVATGKSLEAAENFLSQVEVYGDVKFSTSVREVSSGNYQLSMYFSEITDQFAFRFGNIPTVVLKRMDPLKVTIEPFRSEGAVMLLPEGKDSSSLFLTEGIGQLALHFSEPMVGKLEKGRPVNGYPAVWLDEQTISLDIRQMKGYALDLTQFHSQTGNYLPEEYRYVALHKKEKRTWLTYPASKVVGMSPYDSFYQQMFLSPDQKSYVGMIRRGSNLYKKGGITAALVLERAGMPPVFIEHDYTTPGTSPHVTLQWLDQERFLYIGEKTGTVYHVSSGEKKLMFDERNTGMIALESAVDKEAGSVYVVDLLPTGVKNRYVIERRTYRLDSLAWEKTESFGEVSLQPRENYPALPIRVRSNGVYTTTSVNGKLTVQFTSRQGQSWTTAGELIWADDNGRAVVKRTGKEKSTKYYWWQIGKPLREIPLARGEMRSFGPYLIVDDGLRYQLWDGLKKSWELLDLAEGMIKIPVSDDAALYSRVR</sequence>